<comment type="caution">
    <text evidence="4">The sequence shown here is derived from an EMBL/GenBank/DDBJ whole genome shotgun (WGS) entry which is preliminary data.</text>
</comment>
<protein>
    <recommendedName>
        <fullName evidence="2">Defective in cullin neddylation protein</fullName>
    </recommendedName>
</protein>
<dbReference type="GO" id="GO:0031624">
    <property type="term" value="F:ubiquitin conjugating enzyme binding"/>
    <property type="evidence" value="ECO:0007669"/>
    <property type="project" value="TreeGrafter"/>
</dbReference>
<dbReference type="CDD" id="cd14350">
    <property type="entry name" value="UBA_DCNL"/>
    <property type="match status" value="1"/>
</dbReference>
<reference evidence="4" key="1">
    <citation type="submission" date="2020-12" db="EMBL/GenBank/DDBJ databases">
        <authorList>
            <person name="Iha C."/>
        </authorList>
    </citation>
    <scope>NUCLEOTIDE SEQUENCE</scope>
</reference>
<sequence length="255" mass="29858">MPQIRLNRAQKEEVKQFRTITGATEKTAIEYLRAESWNLQNAIDFYYTSPPAMPAPKIDRKAIERLWAKYRDAQGDTMLAEGISLFCEDLQVDPTDVALLVLSWHMNAEVMSEFKKEEFVDGLMQLGCDSIEKLRKRLPDLRAELNDAETFPKIYDYAYMFAREKGQKCVHQPMAIAMWQLLFINSQHWELLDKWIEFLQTHHNRAISKDTWVQLLDFKRTVAPDFSNFDPSGAWPYLIDEFVEHMAPRSESQSQ</sequence>
<dbReference type="GO" id="GO:0005886">
    <property type="term" value="C:plasma membrane"/>
    <property type="evidence" value="ECO:0007669"/>
    <property type="project" value="UniProtKB-ARBA"/>
</dbReference>
<dbReference type="InterPro" id="IPR014764">
    <property type="entry name" value="DCN-prot"/>
</dbReference>
<dbReference type="Pfam" id="PF03556">
    <property type="entry name" value="Cullin_binding"/>
    <property type="match status" value="1"/>
</dbReference>
<dbReference type="OrthoDB" id="286637at2759"/>
<dbReference type="EMBL" id="CAJHUC010000835">
    <property type="protein sequence ID" value="CAD7698470.1"/>
    <property type="molecule type" value="Genomic_DNA"/>
</dbReference>
<dbReference type="FunFam" id="1.10.238.10:FF:000030">
    <property type="entry name" value="DCN1-like protein"/>
    <property type="match status" value="1"/>
</dbReference>
<dbReference type="AlphaFoldDB" id="A0A8S1IWY2"/>
<proteinExistence type="predicted"/>
<dbReference type="Gene3D" id="1.10.238.200">
    <property type="entry name" value="Cullin, PONY binding domain"/>
    <property type="match status" value="1"/>
</dbReference>
<dbReference type="PANTHER" id="PTHR12281">
    <property type="entry name" value="RP42 RELATED"/>
    <property type="match status" value="1"/>
</dbReference>
<keyword evidence="1" id="KW-0833">Ubl conjugation pathway</keyword>
<dbReference type="InterPro" id="IPR009060">
    <property type="entry name" value="UBA-like_sf"/>
</dbReference>
<feature type="domain" description="DCUN1" evidence="3">
    <location>
        <begin position="58"/>
        <end position="247"/>
    </location>
</feature>
<dbReference type="Proteomes" id="UP000708148">
    <property type="component" value="Unassembled WGS sequence"/>
</dbReference>
<dbReference type="PANTHER" id="PTHR12281:SF2">
    <property type="entry name" value="DEFECTIVE IN CULLIN NEDDYLATION PROTEIN"/>
    <property type="match status" value="1"/>
</dbReference>
<comment type="function">
    <text evidence="2">Neddylation of cullins play an essential role in the regulation of SCF-type complexes activity.</text>
</comment>
<evidence type="ECO:0000256" key="1">
    <source>
        <dbReference type="ARBA" id="ARBA00022786"/>
    </source>
</evidence>
<dbReference type="InterPro" id="IPR042460">
    <property type="entry name" value="DCN1-like_PONY"/>
</dbReference>
<dbReference type="SUPFAM" id="SSF46934">
    <property type="entry name" value="UBA-like"/>
    <property type="match status" value="1"/>
</dbReference>
<dbReference type="PROSITE" id="PS51229">
    <property type="entry name" value="DCUN1"/>
    <property type="match status" value="1"/>
</dbReference>
<evidence type="ECO:0000313" key="4">
    <source>
        <dbReference type="EMBL" id="CAD7698470.1"/>
    </source>
</evidence>
<dbReference type="Gene3D" id="1.10.8.10">
    <property type="entry name" value="DNA helicase RuvA subunit, C-terminal domain"/>
    <property type="match status" value="1"/>
</dbReference>
<evidence type="ECO:0000256" key="2">
    <source>
        <dbReference type="RuleBase" id="RU410713"/>
    </source>
</evidence>
<dbReference type="Gene3D" id="1.10.238.10">
    <property type="entry name" value="EF-hand"/>
    <property type="match status" value="1"/>
</dbReference>
<dbReference type="GO" id="GO:0045116">
    <property type="term" value="P:protein neddylation"/>
    <property type="evidence" value="ECO:0007669"/>
    <property type="project" value="TreeGrafter"/>
</dbReference>
<name>A0A8S1IWY2_9CHLO</name>
<dbReference type="FunFam" id="1.10.238.200:FF:000003">
    <property type="entry name" value="DCN1-like protein 3"/>
    <property type="match status" value="1"/>
</dbReference>
<dbReference type="Pfam" id="PF14555">
    <property type="entry name" value="UBA_4"/>
    <property type="match status" value="1"/>
</dbReference>
<keyword evidence="5" id="KW-1185">Reference proteome</keyword>
<dbReference type="GO" id="GO:0000151">
    <property type="term" value="C:ubiquitin ligase complex"/>
    <property type="evidence" value="ECO:0007669"/>
    <property type="project" value="TreeGrafter"/>
</dbReference>
<dbReference type="GO" id="GO:0032182">
    <property type="term" value="F:ubiquitin-like protein binding"/>
    <property type="evidence" value="ECO:0007669"/>
    <property type="project" value="TreeGrafter"/>
</dbReference>
<gene>
    <name evidence="4" type="ORF">OSTQU699_LOCUS3831</name>
</gene>
<organism evidence="4 5">
    <name type="scientific">Ostreobium quekettii</name>
    <dbReference type="NCBI Taxonomy" id="121088"/>
    <lineage>
        <taxon>Eukaryota</taxon>
        <taxon>Viridiplantae</taxon>
        <taxon>Chlorophyta</taxon>
        <taxon>core chlorophytes</taxon>
        <taxon>Ulvophyceae</taxon>
        <taxon>TCBD clade</taxon>
        <taxon>Bryopsidales</taxon>
        <taxon>Ostreobineae</taxon>
        <taxon>Ostreobiaceae</taxon>
        <taxon>Ostreobium</taxon>
    </lineage>
</organism>
<dbReference type="GO" id="GO:0097602">
    <property type="term" value="F:cullin family protein binding"/>
    <property type="evidence" value="ECO:0007669"/>
    <property type="project" value="TreeGrafter"/>
</dbReference>
<dbReference type="InterPro" id="IPR005176">
    <property type="entry name" value="PONY_dom"/>
</dbReference>
<evidence type="ECO:0000259" key="3">
    <source>
        <dbReference type="PROSITE" id="PS51229"/>
    </source>
</evidence>
<evidence type="ECO:0000313" key="5">
    <source>
        <dbReference type="Proteomes" id="UP000708148"/>
    </source>
</evidence>
<accession>A0A8S1IWY2</accession>